<evidence type="ECO:0008006" key="4">
    <source>
        <dbReference type="Google" id="ProtNLM"/>
    </source>
</evidence>
<name>A0ABP1PS85_9HEXA</name>
<comment type="caution">
    <text evidence="2">The sequence shown here is derived from an EMBL/GenBank/DDBJ whole genome shotgun (WGS) entry which is preliminary data.</text>
</comment>
<dbReference type="EMBL" id="CAXLJM020000008">
    <property type="protein sequence ID" value="CAL8075485.1"/>
    <property type="molecule type" value="Genomic_DNA"/>
</dbReference>
<proteinExistence type="predicted"/>
<keyword evidence="1" id="KW-1133">Transmembrane helix</keyword>
<feature type="transmembrane region" description="Helical" evidence="1">
    <location>
        <begin position="83"/>
        <end position="103"/>
    </location>
</feature>
<dbReference type="Proteomes" id="UP001642540">
    <property type="component" value="Unassembled WGS sequence"/>
</dbReference>
<keyword evidence="3" id="KW-1185">Reference proteome</keyword>
<sequence>MWEVLLKIQAGLQHIRPFTVEFSKEKGKFIEHITLKTKIVTILVDSNIIICLFATVYGLKILFSEGDKELNSSEALQNILNSVLQILYIGLYSLTLSASWTMWKRSKETLWMISMGKNFYEKRERLVKKVVKQKGKKSFNIFDFLLCGMVVIVLFGASTVGLLPILTDKTPGHIIFGFILPQYFVLEEPGWITVLCVVYLGGVAGLAALPVMQILVFMCATLCESQLILRPGYGIPSVWKRLDFQRARLLYTQAVLLIRAYNSFGYVYFPLVIMTGFTINVTTTFVCLKFYKDLPPMLLLVFAGFDIICVFVTAAIHSFAMMSAEEGDKFCGFWRKNDAIEYGFGGGEWNRNSSVG</sequence>
<keyword evidence="1" id="KW-0812">Transmembrane</keyword>
<feature type="transmembrane region" description="Helical" evidence="1">
    <location>
        <begin position="141"/>
        <end position="166"/>
    </location>
</feature>
<evidence type="ECO:0000256" key="1">
    <source>
        <dbReference type="SAM" id="Phobius"/>
    </source>
</evidence>
<keyword evidence="1" id="KW-0472">Membrane</keyword>
<evidence type="ECO:0000313" key="2">
    <source>
        <dbReference type="EMBL" id="CAL8075485.1"/>
    </source>
</evidence>
<evidence type="ECO:0000313" key="3">
    <source>
        <dbReference type="Proteomes" id="UP001642540"/>
    </source>
</evidence>
<feature type="transmembrane region" description="Helical" evidence="1">
    <location>
        <begin position="191"/>
        <end position="220"/>
    </location>
</feature>
<feature type="transmembrane region" description="Helical" evidence="1">
    <location>
        <begin position="297"/>
        <end position="320"/>
    </location>
</feature>
<feature type="transmembrane region" description="Helical" evidence="1">
    <location>
        <begin position="266"/>
        <end position="291"/>
    </location>
</feature>
<organism evidence="2 3">
    <name type="scientific">Orchesella dallaii</name>
    <dbReference type="NCBI Taxonomy" id="48710"/>
    <lineage>
        <taxon>Eukaryota</taxon>
        <taxon>Metazoa</taxon>
        <taxon>Ecdysozoa</taxon>
        <taxon>Arthropoda</taxon>
        <taxon>Hexapoda</taxon>
        <taxon>Collembola</taxon>
        <taxon>Entomobryomorpha</taxon>
        <taxon>Entomobryoidea</taxon>
        <taxon>Orchesellidae</taxon>
        <taxon>Orchesellinae</taxon>
        <taxon>Orchesella</taxon>
    </lineage>
</organism>
<reference evidence="2 3" key="1">
    <citation type="submission" date="2024-08" db="EMBL/GenBank/DDBJ databases">
        <authorList>
            <person name="Cucini C."/>
            <person name="Frati F."/>
        </authorList>
    </citation>
    <scope>NUCLEOTIDE SEQUENCE [LARGE SCALE GENOMIC DNA]</scope>
</reference>
<protein>
    <recommendedName>
        <fullName evidence="4">Transmembrane protein</fullName>
    </recommendedName>
</protein>
<feature type="transmembrane region" description="Helical" evidence="1">
    <location>
        <begin position="39"/>
        <end position="63"/>
    </location>
</feature>
<accession>A0ABP1PS85</accession>
<gene>
    <name evidence="2" type="ORF">ODALV1_LOCUS3190</name>
</gene>